<dbReference type="RefSeq" id="WP_189882937.1">
    <property type="nucleotide sequence ID" value="NZ_BMVN01000003.1"/>
</dbReference>
<name>A0ABQ3CF56_9ACTN</name>
<evidence type="ECO:0000313" key="1">
    <source>
        <dbReference type="EMBL" id="GHA09050.1"/>
    </source>
</evidence>
<reference evidence="2" key="1">
    <citation type="journal article" date="2019" name="Int. J. Syst. Evol. Microbiol.">
        <title>The Global Catalogue of Microorganisms (GCM) 10K type strain sequencing project: providing services to taxonomists for standard genome sequencing and annotation.</title>
        <authorList>
            <consortium name="The Broad Institute Genomics Platform"/>
            <consortium name="The Broad Institute Genome Sequencing Center for Infectious Disease"/>
            <person name="Wu L."/>
            <person name="Ma J."/>
        </authorList>
    </citation>
    <scope>NUCLEOTIDE SEQUENCE [LARGE SCALE GENOMIC DNA]</scope>
    <source>
        <strain evidence="2">JCM 4733</strain>
    </source>
</reference>
<dbReference type="Proteomes" id="UP000653644">
    <property type="component" value="Unassembled WGS sequence"/>
</dbReference>
<gene>
    <name evidence="1" type="ORF">GCM10010345_11840</name>
</gene>
<keyword evidence="2" id="KW-1185">Reference proteome</keyword>
<organism evidence="1 2">
    <name type="scientific">Streptomyces canarius</name>
    <dbReference type="NCBI Taxonomy" id="285453"/>
    <lineage>
        <taxon>Bacteria</taxon>
        <taxon>Bacillati</taxon>
        <taxon>Actinomycetota</taxon>
        <taxon>Actinomycetes</taxon>
        <taxon>Kitasatosporales</taxon>
        <taxon>Streptomycetaceae</taxon>
        <taxon>Streptomyces</taxon>
    </lineage>
</organism>
<comment type="caution">
    <text evidence="1">The sequence shown here is derived from an EMBL/GenBank/DDBJ whole genome shotgun (WGS) entry which is preliminary data.</text>
</comment>
<evidence type="ECO:0008006" key="3">
    <source>
        <dbReference type="Google" id="ProtNLM"/>
    </source>
</evidence>
<accession>A0ABQ3CF56</accession>
<protein>
    <recommendedName>
        <fullName evidence="3">DUF1508 domain-containing protein</fullName>
    </recommendedName>
</protein>
<evidence type="ECO:0000313" key="2">
    <source>
        <dbReference type="Proteomes" id="UP000653644"/>
    </source>
</evidence>
<sequence length="52" mass="5505">MPCSCQKNKTQYEVVDAAGKRVFGPTPYKTTADAMAARGTGRKVQEISKGGA</sequence>
<dbReference type="EMBL" id="BMVN01000003">
    <property type="protein sequence ID" value="GHA09050.1"/>
    <property type="molecule type" value="Genomic_DNA"/>
</dbReference>
<proteinExistence type="predicted"/>